<evidence type="ECO:0000256" key="1">
    <source>
        <dbReference type="SAM" id="Phobius"/>
    </source>
</evidence>
<feature type="transmembrane region" description="Helical" evidence="1">
    <location>
        <begin position="258"/>
        <end position="278"/>
    </location>
</feature>
<keyword evidence="1" id="KW-0472">Membrane</keyword>
<reference evidence="3" key="1">
    <citation type="submission" date="2017-02" db="UniProtKB">
        <authorList>
            <consortium name="WormBaseParasite"/>
        </authorList>
    </citation>
    <scope>IDENTIFICATION</scope>
</reference>
<evidence type="ECO:0000313" key="2">
    <source>
        <dbReference type="Proteomes" id="UP000038045"/>
    </source>
</evidence>
<feature type="transmembrane region" description="Helical" evidence="1">
    <location>
        <begin position="173"/>
        <end position="195"/>
    </location>
</feature>
<dbReference type="Proteomes" id="UP000038045">
    <property type="component" value="Unplaced"/>
</dbReference>
<dbReference type="WBParaSite" id="PTRK_0000941900.1">
    <property type="protein sequence ID" value="PTRK_0000941900.1"/>
    <property type="gene ID" value="PTRK_0000941900"/>
</dbReference>
<keyword evidence="1" id="KW-1133">Transmembrane helix</keyword>
<evidence type="ECO:0000313" key="3">
    <source>
        <dbReference type="WBParaSite" id="PTRK_0000941900.1"/>
    </source>
</evidence>
<keyword evidence="1" id="KW-0812">Transmembrane</keyword>
<organism evidence="2 3">
    <name type="scientific">Parastrongyloides trichosuri</name>
    <name type="common">Possum-specific nematode worm</name>
    <dbReference type="NCBI Taxonomy" id="131310"/>
    <lineage>
        <taxon>Eukaryota</taxon>
        <taxon>Metazoa</taxon>
        <taxon>Ecdysozoa</taxon>
        <taxon>Nematoda</taxon>
        <taxon>Chromadorea</taxon>
        <taxon>Rhabditida</taxon>
        <taxon>Tylenchina</taxon>
        <taxon>Panagrolaimomorpha</taxon>
        <taxon>Strongyloidoidea</taxon>
        <taxon>Strongyloididae</taxon>
        <taxon>Parastrongyloides</taxon>
    </lineage>
</organism>
<feature type="transmembrane region" description="Helical" evidence="1">
    <location>
        <begin position="216"/>
        <end position="238"/>
    </location>
</feature>
<name>A0A0N4ZLP5_PARTI</name>
<dbReference type="AlphaFoldDB" id="A0A0N4ZLP5"/>
<keyword evidence="2" id="KW-1185">Reference proteome</keyword>
<accession>A0A0N4ZLP5</accession>
<feature type="transmembrane region" description="Helical" evidence="1">
    <location>
        <begin position="128"/>
        <end position="153"/>
    </location>
</feature>
<sequence length="290" mass="34504">MANFMDYIALGYTLILTPLYVFFTIRLGWKLYYKKTPDLINGFFPILFFKGCVDNTTNIVQLLTGRILKFRILEDFFLNNDYPAYILYFTTATTYCLMYQITFLIAFNRYVAMTKPTKYKELFQFKRLHTYIVLTLIPGLISGLVAICFKLDYVWYPSLNRVLPVYTQSGIEYYHATFSIVFNLPLLCITTWMNVKSFLKDKKVFTKLYLINSIDSQLFLYNIISFVTMIGFEFYYFSRYVPYILKELMFLEAIAVEMIPWFLDIMTYGLWILSMIILKPLRLLMPCFKK</sequence>
<proteinExistence type="predicted"/>
<protein>
    <submittedName>
        <fullName evidence="3">7TM_GPCR_Srx domain-containing protein</fullName>
    </submittedName>
</protein>
<feature type="transmembrane region" description="Helical" evidence="1">
    <location>
        <begin position="85"/>
        <end position="107"/>
    </location>
</feature>
<dbReference type="Gene3D" id="1.20.1070.10">
    <property type="entry name" value="Rhodopsin 7-helix transmembrane proteins"/>
    <property type="match status" value="1"/>
</dbReference>
<feature type="transmembrane region" description="Helical" evidence="1">
    <location>
        <begin position="7"/>
        <end position="29"/>
    </location>
</feature>